<keyword evidence="5" id="KW-0997">Cell inner membrane</keyword>
<keyword evidence="9 10" id="KW-0472">Membrane</keyword>
<feature type="transmembrane region" description="Helical" evidence="10">
    <location>
        <begin position="20"/>
        <end position="42"/>
    </location>
</feature>
<dbReference type="AlphaFoldDB" id="A0A5C4RTH7"/>
<keyword evidence="8 10" id="KW-1133">Transmembrane helix</keyword>
<evidence type="ECO:0000256" key="4">
    <source>
        <dbReference type="ARBA" id="ARBA00022475"/>
    </source>
</evidence>
<dbReference type="Pfam" id="PF03544">
    <property type="entry name" value="TonB_C"/>
    <property type="match status" value="1"/>
</dbReference>
<dbReference type="InterPro" id="IPR037682">
    <property type="entry name" value="TonB_C"/>
</dbReference>
<keyword evidence="13" id="KW-1185">Reference proteome</keyword>
<dbReference type="Gene3D" id="3.30.1150.10">
    <property type="match status" value="1"/>
</dbReference>
<evidence type="ECO:0000313" key="12">
    <source>
        <dbReference type="EMBL" id="TNJ33907.1"/>
    </source>
</evidence>
<sequence length="220" mass="23481">MVRSLPHPSAFAQIDAKRIAGNTVVVLVHALAFALLMAPSTWEPPAPAPRLEVVVPLVTDPAPPPPIPPPPADPIRVPRETRTPTPIPTPRVDNTPVADTAPVLDAGTEAALPSDDAGPVVDTFDPGQPQVETLAYDVSPAPRYPRQALRSGAEGTVVLKVLVDEQGRPQQVVIERSSGHRLLDQAARDQVLAKWRFHPATRQGRAIAAYALVPIAFDLP</sequence>
<evidence type="ECO:0000256" key="8">
    <source>
        <dbReference type="ARBA" id="ARBA00022989"/>
    </source>
</evidence>
<dbReference type="OrthoDB" id="9792439at2"/>
<evidence type="ECO:0000256" key="10">
    <source>
        <dbReference type="SAM" id="Phobius"/>
    </source>
</evidence>
<dbReference type="PANTHER" id="PTHR33446:SF2">
    <property type="entry name" value="PROTEIN TONB"/>
    <property type="match status" value="1"/>
</dbReference>
<dbReference type="RefSeq" id="WP_139448789.1">
    <property type="nucleotide sequence ID" value="NZ_SMDR01000002.1"/>
</dbReference>
<dbReference type="InterPro" id="IPR006260">
    <property type="entry name" value="TonB/TolA_C"/>
</dbReference>
<gene>
    <name evidence="12" type="ORF">E1B00_11300</name>
</gene>
<dbReference type="GO" id="GO:0098797">
    <property type="term" value="C:plasma membrane protein complex"/>
    <property type="evidence" value="ECO:0007669"/>
    <property type="project" value="TreeGrafter"/>
</dbReference>
<dbReference type="InterPro" id="IPR051045">
    <property type="entry name" value="TonB-dependent_transducer"/>
</dbReference>
<dbReference type="GO" id="GO:0031992">
    <property type="term" value="F:energy transducer activity"/>
    <property type="evidence" value="ECO:0007669"/>
    <property type="project" value="TreeGrafter"/>
</dbReference>
<evidence type="ECO:0000256" key="7">
    <source>
        <dbReference type="ARBA" id="ARBA00022927"/>
    </source>
</evidence>
<dbReference type="PANTHER" id="PTHR33446">
    <property type="entry name" value="PROTEIN TONB-RELATED"/>
    <property type="match status" value="1"/>
</dbReference>
<dbReference type="SUPFAM" id="SSF74653">
    <property type="entry name" value="TolA/TonB C-terminal domain"/>
    <property type="match status" value="1"/>
</dbReference>
<accession>A0A5C4RTH7</accession>
<dbReference type="GO" id="GO:0015031">
    <property type="term" value="P:protein transport"/>
    <property type="evidence" value="ECO:0007669"/>
    <property type="project" value="UniProtKB-KW"/>
</dbReference>
<protein>
    <submittedName>
        <fullName evidence="12">Energy transducer TonB</fullName>
    </submittedName>
</protein>
<comment type="caution">
    <text evidence="12">The sequence shown here is derived from an EMBL/GenBank/DDBJ whole genome shotgun (WGS) entry which is preliminary data.</text>
</comment>
<evidence type="ECO:0000256" key="6">
    <source>
        <dbReference type="ARBA" id="ARBA00022692"/>
    </source>
</evidence>
<dbReference type="Proteomes" id="UP000305760">
    <property type="component" value="Unassembled WGS sequence"/>
</dbReference>
<dbReference type="GO" id="GO:0055085">
    <property type="term" value="P:transmembrane transport"/>
    <property type="evidence" value="ECO:0007669"/>
    <property type="project" value="InterPro"/>
</dbReference>
<proteinExistence type="inferred from homology"/>
<feature type="domain" description="TonB C-terminal" evidence="11">
    <location>
        <begin position="129"/>
        <end position="220"/>
    </location>
</feature>
<organism evidence="12 13">
    <name type="scientific">Arenimonas terrae</name>
    <dbReference type="NCBI Taxonomy" id="2546226"/>
    <lineage>
        <taxon>Bacteria</taxon>
        <taxon>Pseudomonadati</taxon>
        <taxon>Pseudomonadota</taxon>
        <taxon>Gammaproteobacteria</taxon>
        <taxon>Lysobacterales</taxon>
        <taxon>Lysobacteraceae</taxon>
        <taxon>Arenimonas</taxon>
    </lineage>
</organism>
<dbReference type="NCBIfam" id="TIGR01352">
    <property type="entry name" value="tonB_Cterm"/>
    <property type="match status" value="1"/>
</dbReference>
<evidence type="ECO:0000256" key="9">
    <source>
        <dbReference type="ARBA" id="ARBA00023136"/>
    </source>
</evidence>
<evidence type="ECO:0000256" key="5">
    <source>
        <dbReference type="ARBA" id="ARBA00022519"/>
    </source>
</evidence>
<evidence type="ECO:0000313" key="13">
    <source>
        <dbReference type="Proteomes" id="UP000305760"/>
    </source>
</evidence>
<keyword evidence="3" id="KW-0813">Transport</keyword>
<comment type="similarity">
    <text evidence="2">Belongs to the TonB family.</text>
</comment>
<evidence type="ECO:0000256" key="1">
    <source>
        <dbReference type="ARBA" id="ARBA00004383"/>
    </source>
</evidence>
<name>A0A5C4RTH7_9GAMM</name>
<keyword evidence="7" id="KW-0653">Protein transport</keyword>
<dbReference type="PROSITE" id="PS52015">
    <property type="entry name" value="TONB_CTD"/>
    <property type="match status" value="1"/>
</dbReference>
<dbReference type="EMBL" id="SMDR01000002">
    <property type="protein sequence ID" value="TNJ33907.1"/>
    <property type="molecule type" value="Genomic_DNA"/>
</dbReference>
<keyword evidence="4" id="KW-1003">Cell membrane</keyword>
<reference evidence="12 13" key="1">
    <citation type="submission" date="2019-03" db="EMBL/GenBank/DDBJ databases">
        <title>Arenimonas daejeonensis sp. nov., isolated from compost.</title>
        <authorList>
            <person name="Jeon C.O."/>
        </authorList>
    </citation>
    <scope>NUCLEOTIDE SEQUENCE [LARGE SCALE GENOMIC DNA]</scope>
    <source>
        <strain evidence="12 13">R29</strain>
    </source>
</reference>
<evidence type="ECO:0000256" key="3">
    <source>
        <dbReference type="ARBA" id="ARBA00022448"/>
    </source>
</evidence>
<evidence type="ECO:0000256" key="2">
    <source>
        <dbReference type="ARBA" id="ARBA00006555"/>
    </source>
</evidence>
<keyword evidence="6 10" id="KW-0812">Transmembrane</keyword>
<evidence type="ECO:0000259" key="11">
    <source>
        <dbReference type="PROSITE" id="PS52015"/>
    </source>
</evidence>
<comment type="subcellular location">
    <subcellularLocation>
        <location evidence="1">Cell inner membrane</location>
        <topology evidence="1">Single-pass membrane protein</topology>
        <orientation evidence="1">Periplasmic side</orientation>
    </subcellularLocation>
</comment>